<evidence type="ECO:0000313" key="2">
    <source>
        <dbReference type="EMBL" id="KZP06810.1"/>
    </source>
</evidence>
<proteinExistence type="predicted"/>
<dbReference type="Gene3D" id="3.90.180.10">
    <property type="entry name" value="Medium-chain alcohol dehydrogenases, catalytic domain"/>
    <property type="match status" value="2"/>
</dbReference>
<dbReference type="OrthoDB" id="3233595at2759"/>
<dbReference type="Proteomes" id="UP000076532">
    <property type="component" value="Unassembled WGS sequence"/>
</dbReference>
<dbReference type="CDD" id="cd08249">
    <property type="entry name" value="enoyl_reductase_like"/>
    <property type="match status" value="1"/>
</dbReference>
<keyword evidence="3" id="KW-1185">Reference proteome</keyword>
<evidence type="ECO:0000259" key="1">
    <source>
        <dbReference type="SMART" id="SM00829"/>
    </source>
</evidence>
<sequence length="317" mass="34001">MPERQPKTLFLLAKCGDFAVRSTSIPAPGPGELLIKNGAIALNPVDRKIQKYRFAVETFRLSLDWTSPGLWKWSARAVASPTLTPRQGAFQQYTIAWAKYTAKVPQSITIEQAASVPAEIITAAVGLYQAERPFLVLGGASSVGAFVIQLAKLSGFSPIIATASPHNTAYLESLGATNVLDRHLYAGALKKEVASITKLPFDVIYDAVSEPETQKLRYELLADNGTLVLTLPSGLGETTGGKNVNSTLGSPFPPGNEQVGEGLYASLHDYLDTGAFRYPYRVEIFPGGLGGIVAGLDRLREGKVSGVKPVVRPQETD</sequence>
<dbReference type="PANTHER" id="PTHR45348:SF2">
    <property type="entry name" value="ZINC-TYPE ALCOHOL DEHYDROGENASE-LIKE PROTEIN C2E1P3.01"/>
    <property type="match status" value="1"/>
</dbReference>
<name>A0A167X4C2_9AGAM</name>
<dbReference type="SUPFAM" id="SSF50129">
    <property type="entry name" value="GroES-like"/>
    <property type="match status" value="1"/>
</dbReference>
<dbReference type="InterPro" id="IPR020843">
    <property type="entry name" value="ER"/>
</dbReference>
<dbReference type="InterPro" id="IPR036291">
    <property type="entry name" value="NAD(P)-bd_dom_sf"/>
</dbReference>
<dbReference type="EMBL" id="KV417772">
    <property type="protein sequence ID" value="KZP06810.1"/>
    <property type="molecule type" value="Genomic_DNA"/>
</dbReference>
<dbReference type="SUPFAM" id="SSF51735">
    <property type="entry name" value="NAD(P)-binding Rossmann-fold domains"/>
    <property type="match status" value="1"/>
</dbReference>
<evidence type="ECO:0000313" key="3">
    <source>
        <dbReference type="Proteomes" id="UP000076532"/>
    </source>
</evidence>
<feature type="domain" description="Enoyl reductase (ER)" evidence="1">
    <location>
        <begin position="16"/>
        <end position="311"/>
    </location>
</feature>
<organism evidence="2 3">
    <name type="scientific">Athelia psychrophila</name>
    <dbReference type="NCBI Taxonomy" id="1759441"/>
    <lineage>
        <taxon>Eukaryota</taxon>
        <taxon>Fungi</taxon>
        <taxon>Dikarya</taxon>
        <taxon>Basidiomycota</taxon>
        <taxon>Agaricomycotina</taxon>
        <taxon>Agaricomycetes</taxon>
        <taxon>Agaricomycetidae</taxon>
        <taxon>Atheliales</taxon>
        <taxon>Atheliaceae</taxon>
        <taxon>Athelia</taxon>
    </lineage>
</organism>
<dbReference type="InterPro" id="IPR011032">
    <property type="entry name" value="GroES-like_sf"/>
</dbReference>
<dbReference type="InterPro" id="IPR047122">
    <property type="entry name" value="Trans-enoyl_RdTase-like"/>
</dbReference>
<dbReference type="PANTHER" id="PTHR45348">
    <property type="entry name" value="HYPOTHETICAL OXIDOREDUCTASE (EUROFUNG)"/>
    <property type="match status" value="1"/>
</dbReference>
<reference evidence="2 3" key="1">
    <citation type="journal article" date="2016" name="Mol. Biol. Evol.">
        <title>Comparative Genomics of Early-Diverging Mushroom-Forming Fungi Provides Insights into the Origins of Lignocellulose Decay Capabilities.</title>
        <authorList>
            <person name="Nagy L.G."/>
            <person name="Riley R."/>
            <person name="Tritt A."/>
            <person name="Adam C."/>
            <person name="Daum C."/>
            <person name="Floudas D."/>
            <person name="Sun H."/>
            <person name="Yadav J.S."/>
            <person name="Pangilinan J."/>
            <person name="Larsson K.H."/>
            <person name="Matsuura K."/>
            <person name="Barry K."/>
            <person name="Labutti K."/>
            <person name="Kuo R."/>
            <person name="Ohm R.A."/>
            <person name="Bhattacharya S.S."/>
            <person name="Shirouzu T."/>
            <person name="Yoshinaga Y."/>
            <person name="Martin F.M."/>
            <person name="Grigoriev I.V."/>
            <person name="Hibbett D.S."/>
        </authorList>
    </citation>
    <scope>NUCLEOTIDE SEQUENCE [LARGE SCALE GENOMIC DNA]</scope>
    <source>
        <strain evidence="2 3">CBS 109695</strain>
    </source>
</reference>
<dbReference type="Gene3D" id="3.40.50.720">
    <property type="entry name" value="NAD(P)-binding Rossmann-like Domain"/>
    <property type="match status" value="1"/>
</dbReference>
<dbReference type="AlphaFoldDB" id="A0A167X4C2"/>
<dbReference type="GO" id="GO:0016651">
    <property type="term" value="F:oxidoreductase activity, acting on NAD(P)H"/>
    <property type="evidence" value="ECO:0007669"/>
    <property type="project" value="InterPro"/>
</dbReference>
<gene>
    <name evidence="2" type="ORF">FIBSPDRAFT_876143</name>
</gene>
<accession>A0A167X4C2</accession>
<dbReference type="SMART" id="SM00829">
    <property type="entry name" value="PKS_ER"/>
    <property type="match status" value="1"/>
</dbReference>
<dbReference type="STRING" id="436010.A0A167X4C2"/>
<dbReference type="Pfam" id="PF00107">
    <property type="entry name" value="ADH_zinc_N"/>
    <property type="match status" value="1"/>
</dbReference>
<dbReference type="InterPro" id="IPR013149">
    <property type="entry name" value="ADH-like_C"/>
</dbReference>
<protein>
    <submittedName>
        <fullName evidence="2">GroES-like protein</fullName>
    </submittedName>
</protein>